<gene>
    <name evidence="5" type="ORF">CSA55_03380</name>
</gene>
<comment type="cofactor">
    <cofactor evidence="1">
        <name>pyridoxal 5'-phosphate</name>
        <dbReference type="ChEBI" id="CHEBI:597326"/>
    </cofactor>
</comment>
<keyword evidence="2" id="KW-0032">Aminotransferase</keyword>
<dbReference type="InterPro" id="IPR015424">
    <property type="entry name" value="PyrdxlP-dep_Trfase"/>
</dbReference>
<dbReference type="GO" id="GO:0030170">
    <property type="term" value="F:pyridoxal phosphate binding"/>
    <property type="evidence" value="ECO:0007669"/>
    <property type="project" value="InterPro"/>
</dbReference>
<evidence type="ECO:0000256" key="3">
    <source>
        <dbReference type="ARBA" id="ARBA00022679"/>
    </source>
</evidence>
<reference evidence="5 6" key="1">
    <citation type="submission" date="2017-10" db="EMBL/GenBank/DDBJ databases">
        <title>Novel microbial diversity and functional potential in the marine mammal oral microbiome.</title>
        <authorList>
            <person name="Dudek N.K."/>
            <person name="Sun C.L."/>
            <person name="Burstein D."/>
            <person name="Kantor R.S."/>
            <person name="Aliaga Goltsman D.S."/>
            <person name="Bik E.M."/>
            <person name="Thomas B.C."/>
            <person name="Banfield J.F."/>
            <person name="Relman D.A."/>
        </authorList>
    </citation>
    <scope>NUCLEOTIDE SEQUENCE [LARGE SCALE GENOMIC DNA]</scope>
    <source>
        <strain evidence="5">DOLJORAL78_61_10</strain>
    </source>
</reference>
<evidence type="ECO:0000256" key="1">
    <source>
        <dbReference type="ARBA" id="ARBA00001933"/>
    </source>
</evidence>
<dbReference type="SUPFAM" id="SSF53383">
    <property type="entry name" value="PLP-dependent transferases"/>
    <property type="match status" value="1"/>
</dbReference>
<feature type="domain" description="Aminotransferase class I/classII large" evidence="4">
    <location>
        <begin position="30"/>
        <end position="391"/>
    </location>
</feature>
<dbReference type="GO" id="GO:0008483">
    <property type="term" value="F:transaminase activity"/>
    <property type="evidence" value="ECO:0007669"/>
    <property type="project" value="UniProtKB-KW"/>
</dbReference>
<dbReference type="EMBL" id="PDSL01000050">
    <property type="protein sequence ID" value="PIE32364.1"/>
    <property type="molecule type" value="Genomic_DNA"/>
</dbReference>
<dbReference type="InterPro" id="IPR050881">
    <property type="entry name" value="LL-DAP_aminotransferase"/>
</dbReference>
<proteinExistence type="predicted"/>
<evidence type="ECO:0000259" key="4">
    <source>
        <dbReference type="Pfam" id="PF00155"/>
    </source>
</evidence>
<dbReference type="AlphaFoldDB" id="A0A2G6K9M5"/>
<dbReference type="Gene3D" id="3.90.1150.10">
    <property type="entry name" value="Aspartate Aminotransferase, domain 1"/>
    <property type="match status" value="1"/>
</dbReference>
<dbReference type="Proteomes" id="UP000230914">
    <property type="component" value="Unassembled WGS sequence"/>
</dbReference>
<dbReference type="Pfam" id="PF00155">
    <property type="entry name" value="Aminotran_1_2"/>
    <property type="match status" value="1"/>
</dbReference>
<evidence type="ECO:0000313" key="6">
    <source>
        <dbReference type="Proteomes" id="UP000230914"/>
    </source>
</evidence>
<name>A0A2G6K9M5_9ACTN</name>
<dbReference type="InterPro" id="IPR015422">
    <property type="entry name" value="PyrdxlP-dep_Trfase_small"/>
</dbReference>
<dbReference type="PANTHER" id="PTHR42832:SF1">
    <property type="entry name" value="GLUTAMATE-PYRUVATE AMINOTRANSFERASE ALAC"/>
    <property type="match status" value="1"/>
</dbReference>
<dbReference type="InterPro" id="IPR004839">
    <property type="entry name" value="Aminotransferase_I/II_large"/>
</dbReference>
<dbReference type="InterPro" id="IPR015421">
    <property type="entry name" value="PyrdxlP-dep_Trfase_major"/>
</dbReference>
<evidence type="ECO:0000313" key="5">
    <source>
        <dbReference type="EMBL" id="PIE32364.1"/>
    </source>
</evidence>
<accession>A0A2G6K9M5</accession>
<comment type="caution">
    <text evidence="5">The sequence shown here is derived from an EMBL/GenBank/DDBJ whole genome shotgun (WGS) entry which is preliminary data.</text>
</comment>
<dbReference type="CDD" id="cd00609">
    <property type="entry name" value="AAT_like"/>
    <property type="match status" value="1"/>
</dbReference>
<protein>
    <submittedName>
        <fullName evidence="5">Alanine transaminase</fullName>
    </submittedName>
</protein>
<evidence type="ECO:0000256" key="2">
    <source>
        <dbReference type="ARBA" id="ARBA00022576"/>
    </source>
</evidence>
<organism evidence="5 6">
    <name type="scientific">Ilumatobacter coccineus</name>
    <dbReference type="NCBI Taxonomy" id="467094"/>
    <lineage>
        <taxon>Bacteria</taxon>
        <taxon>Bacillati</taxon>
        <taxon>Actinomycetota</taxon>
        <taxon>Acidimicrobiia</taxon>
        <taxon>Acidimicrobiales</taxon>
        <taxon>Ilumatobacteraceae</taxon>
        <taxon>Ilumatobacter</taxon>
    </lineage>
</organism>
<keyword evidence="3" id="KW-0808">Transferase</keyword>
<dbReference type="Gene3D" id="3.40.640.10">
    <property type="entry name" value="Type I PLP-dependent aspartate aminotransferase-like (Major domain)"/>
    <property type="match status" value="1"/>
</dbReference>
<dbReference type="PANTHER" id="PTHR42832">
    <property type="entry name" value="AMINO ACID AMINOTRANSFERASE"/>
    <property type="match status" value="1"/>
</dbReference>
<dbReference type="STRING" id="1313172.YM304_19190"/>
<sequence length="401" mass="44307">MEFRRITNLPPYVFTIINGLKIAGRRAGRDVIDLGFGNPDIPSPEIAVDKLAEAARNPRNHRYSLSRGIPKLREAAADYYQRTWGVELDPETEITSTIGAKEGFTHLMWVLLDQGDAAIVPTPSYPIHIHGPLFAGADLRQVPIHGLSHPEARDDFTEDFFDRLHTAYNVGWPKPRVLVISFPHNPTGACVDLDFMNKVVEFCRERDMIAVHDFAYADIGFDGVQPPSILQAEGAKDVAVEMYSMTKSFSMAGWRSAFTVGNPEVVAALVKLKSYLDYGIFQPIQIAATVTLNEASDYPKEVCATYESRCDALIDGLGRIGWDIPKPGGTMFVWAPIPEPYADMDSVAFCSMLVDDCDVALSPGVGFGPGGEGFVRFALIENEQRIQQAIRNLRRGLDKLG</sequence>